<evidence type="ECO:0000256" key="5">
    <source>
        <dbReference type="ARBA" id="ARBA00049117"/>
    </source>
</evidence>
<dbReference type="Pfam" id="PF07683">
    <property type="entry name" value="CobW_C"/>
    <property type="match status" value="1"/>
</dbReference>
<dbReference type="PANTHER" id="PTHR13748">
    <property type="entry name" value="COBW-RELATED"/>
    <property type="match status" value="1"/>
</dbReference>
<protein>
    <recommendedName>
        <fullName evidence="7">CobW C-terminal domain-containing protein</fullName>
    </recommendedName>
</protein>
<dbReference type="EMBL" id="JAKCXM010000337">
    <property type="protein sequence ID" value="KAJ0395577.1"/>
    <property type="molecule type" value="Genomic_DNA"/>
</dbReference>
<dbReference type="InterPro" id="IPR003495">
    <property type="entry name" value="CobW/HypB/UreG_nucleotide-bd"/>
</dbReference>
<sequence length="403" mass="44431">MALAALLLVSFLVANGIALCVQIRREHRIRQKTIALAKTSAKASPNGADPESLRPIPVTILTGFLGAGKTTLLNRILQTPCLPFKIMVLENEIGTISIDHSLLKPGSTEDALAKEGIYVLQNGCMCCSARGSKGSAATELERILDYLLRIVNEQGFDYLIVETTGLADPGPIIETFLQLRASRFRLDAVVTLVDAHAIQPFYSAIGEDFQLPIELQRQLLYADVIALNKIDLVTSSELERAKTVVRRISTATKLIECSNAEVDLAQIVGINTFDAVRFRSNGGSEAAIATHTTGIETMHIDVEGDLDIAVFTEWLNEVTAKYARANIFRIKGIVSIADSSHQCILQCVLDTYTIAPSKLWERDQLRSCRLVLIGKNLNRQELEEGFKRCLLEREHPMETKKDA</sequence>
<keyword evidence="6" id="KW-0732">Signal</keyword>
<dbReference type="InterPro" id="IPR011629">
    <property type="entry name" value="CobW-like_C"/>
</dbReference>
<dbReference type="Proteomes" id="UP001209570">
    <property type="component" value="Unassembled WGS sequence"/>
</dbReference>
<dbReference type="Gene3D" id="3.30.1220.10">
    <property type="entry name" value="CobW-like, C-terminal domain"/>
    <property type="match status" value="1"/>
</dbReference>
<comment type="caution">
    <text evidence="8">The sequence shown here is derived from an EMBL/GenBank/DDBJ whole genome shotgun (WGS) entry which is preliminary data.</text>
</comment>
<organism evidence="8 9">
    <name type="scientific">Pythium insidiosum</name>
    <name type="common">Pythiosis disease agent</name>
    <dbReference type="NCBI Taxonomy" id="114742"/>
    <lineage>
        <taxon>Eukaryota</taxon>
        <taxon>Sar</taxon>
        <taxon>Stramenopiles</taxon>
        <taxon>Oomycota</taxon>
        <taxon>Peronosporomycetes</taxon>
        <taxon>Pythiales</taxon>
        <taxon>Pythiaceae</taxon>
        <taxon>Pythium</taxon>
    </lineage>
</organism>
<feature type="signal peptide" evidence="6">
    <location>
        <begin position="1"/>
        <end position="18"/>
    </location>
</feature>
<evidence type="ECO:0000313" key="8">
    <source>
        <dbReference type="EMBL" id="KAJ0395577.1"/>
    </source>
</evidence>
<dbReference type="SUPFAM" id="SSF52540">
    <property type="entry name" value="P-loop containing nucleoside triphosphate hydrolases"/>
    <property type="match status" value="1"/>
</dbReference>
<dbReference type="CDD" id="cd03112">
    <property type="entry name" value="CobW-like"/>
    <property type="match status" value="1"/>
</dbReference>
<evidence type="ECO:0000256" key="6">
    <source>
        <dbReference type="SAM" id="SignalP"/>
    </source>
</evidence>
<keyword evidence="1" id="KW-0547">Nucleotide-binding</keyword>
<proteinExistence type="inferred from homology"/>
<evidence type="ECO:0000256" key="3">
    <source>
        <dbReference type="ARBA" id="ARBA00023186"/>
    </source>
</evidence>
<dbReference type="Gene3D" id="3.40.50.300">
    <property type="entry name" value="P-loop containing nucleotide triphosphate hydrolases"/>
    <property type="match status" value="1"/>
</dbReference>
<dbReference type="InterPro" id="IPR027417">
    <property type="entry name" value="P-loop_NTPase"/>
</dbReference>
<dbReference type="GO" id="GO:0016787">
    <property type="term" value="F:hydrolase activity"/>
    <property type="evidence" value="ECO:0007669"/>
    <property type="project" value="UniProtKB-KW"/>
</dbReference>
<dbReference type="InterPro" id="IPR036627">
    <property type="entry name" value="CobW-likC_sf"/>
</dbReference>
<evidence type="ECO:0000259" key="7">
    <source>
        <dbReference type="SMART" id="SM00833"/>
    </source>
</evidence>
<accession>A0AAD5LBN7</accession>
<dbReference type="GO" id="GO:0000166">
    <property type="term" value="F:nucleotide binding"/>
    <property type="evidence" value="ECO:0007669"/>
    <property type="project" value="UniProtKB-KW"/>
</dbReference>
<evidence type="ECO:0000256" key="2">
    <source>
        <dbReference type="ARBA" id="ARBA00022801"/>
    </source>
</evidence>
<dbReference type="SMART" id="SM00833">
    <property type="entry name" value="CobW_C"/>
    <property type="match status" value="1"/>
</dbReference>
<name>A0AAD5LBN7_PYTIN</name>
<evidence type="ECO:0000256" key="4">
    <source>
        <dbReference type="ARBA" id="ARBA00034320"/>
    </source>
</evidence>
<dbReference type="AlphaFoldDB" id="A0AAD5LBN7"/>
<dbReference type="Pfam" id="PF02492">
    <property type="entry name" value="cobW"/>
    <property type="match status" value="1"/>
</dbReference>
<comment type="similarity">
    <text evidence="4">Belongs to the SIMIBI class G3E GTPase family. ZNG1 subfamily.</text>
</comment>
<reference evidence="8" key="1">
    <citation type="submission" date="2021-12" db="EMBL/GenBank/DDBJ databases">
        <title>Prjna785345.</title>
        <authorList>
            <person name="Rujirawat T."/>
            <person name="Krajaejun T."/>
        </authorList>
    </citation>
    <scope>NUCLEOTIDE SEQUENCE</scope>
    <source>
        <strain evidence="8">Pi057C3</strain>
    </source>
</reference>
<dbReference type="PANTHER" id="PTHR13748:SF62">
    <property type="entry name" value="COBW DOMAIN-CONTAINING PROTEIN"/>
    <property type="match status" value="1"/>
</dbReference>
<keyword evidence="9" id="KW-1185">Reference proteome</keyword>
<evidence type="ECO:0000313" key="9">
    <source>
        <dbReference type="Proteomes" id="UP001209570"/>
    </source>
</evidence>
<feature type="domain" description="CobW C-terminal" evidence="7">
    <location>
        <begin position="295"/>
        <end position="390"/>
    </location>
</feature>
<evidence type="ECO:0000256" key="1">
    <source>
        <dbReference type="ARBA" id="ARBA00022741"/>
    </source>
</evidence>
<comment type="catalytic activity">
    <reaction evidence="5">
        <text>GTP + H2O = GDP + phosphate + H(+)</text>
        <dbReference type="Rhea" id="RHEA:19669"/>
        <dbReference type="ChEBI" id="CHEBI:15377"/>
        <dbReference type="ChEBI" id="CHEBI:15378"/>
        <dbReference type="ChEBI" id="CHEBI:37565"/>
        <dbReference type="ChEBI" id="CHEBI:43474"/>
        <dbReference type="ChEBI" id="CHEBI:58189"/>
    </reaction>
    <physiologicalReaction direction="left-to-right" evidence="5">
        <dbReference type="Rhea" id="RHEA:19670"/>
    </physiologicalReaction>
</comment>
<dbReference type="GO" id="GO:0005737">
    <property type="term" value="C:cytoplasm"/>
    <property type="evidence" value="ECO:0007669"/>
    <property type="project" value="TreeGrafter"/>
</dbReference>
<keyword evidence="3" id="KW-0143">Chaperone</keyword>
<dbReference type="InterPro" id="IPR051316">
    <property type="entry name" value="Zinc-reg_GTPase_activator"/>
</dbReference>
<gene>
    <name evidence="8" type="ORF">P43SY_000685</name>
</gene>
<keyword evidence="2" id="KW-0378">Hydrolase</keyword>
<dbReference type="SUPFAM" id="SSF90002">
    <property type="entry name" value="Hypothetical protein YjiA, C-terminal domain"/>
    <property type="match status" value="1"/>
</dbReference>
<feature type="chain" id="PRO_5042160939" description="CobW C-terminal domain-containing protein" evidence="6">
    <location>
        <begin position="19"/>
        <end position="403"/>
    </location>
</feature>